<protein>
    <submittedName>
        <fullName evidence="1">Uncharacterized protein</fullName>
    </submittedName>
</protein>
<sequence>MVTAKHQSLWKINNRLPSKLGRPDDGGLVGARCAVIKKTSHQTPMQNMRPSSSRFGEHSCISGVLDRGLLILSLFNVQHRAQPDAPARDLGNIRSRQGDDTQGAVITVELWISVTAC</sequence>
<name>A0AAE5RTE9_9HYPH</name>
<dbReference type="Proteomes" id="UP000237447">
    <property type="component" value="Unassembled WGS sequence"/>
</dbReference>
<dbReference type="AlphaFoldDB" id="A0AAE5RTE9"/>
<accession>A0AAE5RTE9</accession>
<evidence type="ECO:0000313" key="2">
    <source>
        <dbReference type="Proteomes" id="UP000237447"/>
    </source>
</evidence>
<organism evidence="1 2">
    <name type="scientific">Agrobacterium rosae</name>
    <dbReference type="NCBI Taxonomy" id="1972867"/>
    <lineage>
        <taxon>Bacteria</taxon>
        <taxon>Pseudomonadati</taxon>
        <taxon>Pseudomonadota</taxon>
        <taxon>Alphaproteobacteria</taxon>
        <taxon>Hyphomicrobiales</taxon>
        <taxon>Rhizobiaceae</taxon>
        <taxon>Rhizobium/Agrobacterium group</taxon>
        <taxon>Agrobacterium</taxon>
    </lineage>
</organism>
<evidence type="ECO:0000313" key="1">
    <source>
        <dbReference type="EMBL" id="POO48923.1"/>
    </source>
</evidence>
<comment type="caution">
    <text evidence="1">The sequence shown here is derived from an EMBL/GenBank/DDBJ whole genome shotgun (WGS) entry which is preliminary data.</text>
</comment>
<gene>
    <name evidence="1" type="ORF">CPJ18_23425</name>
</gene>
<reference evidence="1 2" key="1">
    <citation type="journal article" date="2018" name="Syst. Appl. Microbiol.">
        <title>Agrobacterium rosae sp. nov., isolated from galls on different agricultural crops.</title>
        <authorList>
            <person name="Kuzmanovic N."/>
            <person name="Pulawska J."/>
            <person name="Smalla K."/>
            <person name="Nesme X."/>
        </authorList>
    </citation>
    <scope>NUCLEOTIDE SEQUENCE [LARGE SCALE GENOMIC DNA]</scope>
    <source>
        <strain evidence="1 2">NCPPB 1650</strain>
    </source>
</reference>
<proteinExistence type="predicted"/>
<dbReference type="EMBL" id="NXEJ01000012">
    <property type="protein sequence ID" value="POO48923.1"/>
    <property type="molecule type" value="Genomic_DNA"/>
</dbReference>